<dbReference type="OrthoDB" id="9803968at2"/>
<protein>
    <submittedName>
        <fullName evidence="5">Long-chain acyl-CoA synthetase</fullName>
    </submittedName>
</protein>
<evidence type="ECO:0000259" key="3">
    <source>
        <dbReference type="Pfam" id="PF00501"/>
    </source>
</evidence>
<feature type="domain" description="AMP-binding enzyme C-terminal" evidence="4">
    <location>
        <begin position="439"/>
        <end position="514"/>
    </location>
</feature>
<dbReference type="InterPro" id="IPR000873">
    <property type="entry name" value="AMP-dep_synth/lig_dom"/>
</dbReference>
<evidence type="ECO:0000256" key="1">
    <source>
        <dbReference type="ARBA" id="ARBA00006432"/>
    </source>
</evidence>
<dbReference type="PROSITE" id="PS00455">
    <property type="entry name" value="AMP_BINDING"/>
    <property type="match status" value="1"/>
</dbReference>
<accession>A0A4R2GQD2</accession>
<sequence>MSTQQAAIDTAGLADTAPDSSVRIGDEVRSKAQIHLAARRAARGFRELGVGRGDVVAVYMRNSFGFMEATVGAGLVGAHVTPVNWHNTPEEARYVLQDSGAKVLVIHADLYGAVRDVIPAGVHVLVAATPENLRAPYRVSAEAAVVPAGATDWDAWQASHAPLEEPFETAPGSMIYTSGTTGNPKGVRRSPPTPEQVESGLEVLRIIGGLTHWDRPLHEATLLIPGPAYHSSPNGWMFAFFNMGGNLVVEPRFDPERMLALIERHRISHVLAVPTMFVRMLALPEDVRNRYDLSSVVHVMHVGAPCPPHVKRAMLDWWGPVISEHYGSTEVGAVTYCTGQEWLDHPGTVGRAVPGTTVVIMDENGNLLPQGEAGEVVCLRPTYPDFTYHGDDAKRRKADRGGLVATGDVGYFDADGFLYLSGRASDMIIFGGTNIYPAEIEAELMRVPGVADCAVFGIPDAEYGEQVCAFIQPKPGADLDAEMVRADLGQRLASYKIPRHIEFSDALPREDTGKIFKRKLREPFWSGVGRSI</sequence>
<dbReference type="InterPro" id="IPR020845">
    <property type="entry name" value="AMP-binding_CS"/>
</dbReference>
<proteinExistence type="inferred from homology"/>
<dbReference type="EMBL" id="SLWL01000011">
    <property type="protein sequence ID" value="TCO11784.1"/>
    <property type="molecule type" value="Genomic_DNA"/>
</dbReference>
<dbReference type="Proteomes" id="UP000294881">
    <property type="component" value="Unassembled WGS sequence"/>
</dbReference>
<keyword evidence="6" id="KW-1185">Reference proteome</keyword>
<dbReference type="Pfam" id="PF13193">
    <property type="entry name" value="AMP-binding_C"/>
    <property type="match status" value="1"/>
</dbReference>
<evidence type="ECO:0000313" key="5">
    <source>
        <dbReference type="EMBL" id="TCO11784.1"/>
    </source>
</evidence>
<gene>
    <name evidence="5" type="ORF">EV666_11159</name>
</gene>
<dbReference type="Pfam" id="PF00501">
    <property type="entry name" value="AMP-binding"/>
    <property type="match status" value="1"/>
</dbReference>
<dbReference type="InterPro" id="IPR025110">
    <property type="entry name" value="AMP-bd_C"/>
</dbReference>
<name>A0A4R2GQD2_9HYPH</name>
<keyword evidence="2" id="KW-0436">Ligase</keyword>
<dbReference type="Gene3D" id="3.30.300.30">
    <property type="match status" value="1"/>
</dbReference>
<comment type="similarity">
    <text evidence="1">Belongs to the ATP-dependent AMP-binding enzyme family.</text>
</comment>
<dbReference type="InterPro" id="IPR042099">
    <property type="entry name" value="ANL_N_sf"/>
</dbReference>
<dbReference type="GO" id="GO:0031956">
    <property type="term" value="F:medium-chain fatty acid-CoA ligase activity"/>
    <property type="evidence" value="ECO:0007669"/>
    <property type="project" value="TreeGrafter"/>
</dbReference>
<feature type="domain" description="AMP-dependent synthetase/ligase" evidence="3">
    <location>
        <begin position="32"/>
        <end position="378"/>
    </location>
</feature>
<dbReference type="Gene3D" id="3.40.50.12780">
    <property type="entry name" value="N-terminal domain of ligase-like"/>
    <property type="match status" value="1"/>
</dbReference>
<dbReference type="AlphaFoldDB" id="A0A4R2GQD2"/>
<dbReference type="PANTHER" id="PTHR43201:SF5">
    <property type="entry name" value="MEDIUM-CHAIN ACYL-COA LIGASE ACSF2, MITOCHONDRIAL"/>
    <property type="match status" value="1"/>
</dbReference>
<dbReference type="PANTHER" id="PTHR43201">
    <property type="entry name" value="ACYL-COA SYNTHETASE"/>
    <property type="match status" value="1"/>
</dbReference>
<comment type="caution">
    <text evidence="5">The sequence shown here is derived from an EMBL/GenBank/DDBJ whole genome shotgun (WGS) entry which is preliminary data.</text>
</comment>
<dbReference type="SUPFAM" id="SSF56801">
    <property type="entry name" value="Acetyl-CoA synthetase-like"/>
    <property type="match status" value="1"/>
</dbReference>
<dbReference type="InterPro" id="IPR045851">
    <property type="entry name" value="AMP-bd_C_sf"/>
</dbReference>
<evidence type="ECO:0000256" key="2">
    <source>
        <dbReference type="ARBA" id="ARBA00022598"/>
    </source>
</evidence>
<dbReference type="RefSeq" id="WP_132008467.1">
    <property type="nucleotide sequence ID" value="NZ_JBHUNN010000002.1"/>
</dbReference>
<dbReference type="GO" id="GO:0006631">
    <property type="term" value="P:fatty acid metabolic process"/>
    <property type="evidence" value="ECO:0007669"/>
    <property type="project" value="TreeGrafter"/>
</dbReference>
<reference evidence="5 6" key="1">
    <citation type="submission" date="2019-03" db="EMBL/GenBank/DDBJ databases">
        <title>Genomic Encyclopedia of Type Strains, Phase IV (KMG-IV): sequencing the most valuable type-strain genomes for metagenomic binning, comparative biology and taxonomic classification.</title>
        <authorList>
            <person name="Goeker M."/>
        </authorList>
    </citation>
    <scope>NUCLEOTIDE SEQUENCE [LARGE SCALE GENOMIC DNA]</scope>
    <source>
        <strain evidence="5 6">DSM 22958</strain>
    </source>
</reference>
<organism evidence="5 6">
    <name type="scientific">Camelimonas lactis</name>
    <dbReference type="NCBI Taxonomy" id="659006"/>
    <lineage>
        <taxon>Bacteria</taxon>
        <taxon>Pseudomonadati</taxon>
        <taxon>Pseudomonadota</taxon>
        <taxon>Alphaproteobacteria</taxon>
        <taxon>Hyphomicrobiales</taxon>
        <taxon>Chelatococcaceae</taxon>
        <taxon>Camelimonas</taxon>
    </lineage>
</organism>
<evidence type="ECO:0000259" key="4">
    <source>
        <dbReference type="Pfam" id="PF13193"/>
    </source>
</evidence>
<evidence type="ECO:0000313" key="6">
    <source>
        <dbReference type="Proteomes" id="UP000294881"/>
    </source>
</evidence>
<dbReference type="NCBIfam" id="NF009071">
    <property type="entry name" value="PRK12406.1"/>
    <property type="match status" value="1"/>
</dbReference>